<dbReference type="InterPro" id="IPR058524">
    <property type="entry name" value="DUF8211"/>
</dbReference>
<protein>
    <recommendedName>
        <fullName evidence="2">DUF8211 domain-containing protein</fullName>
    </recommendedName>
</protein>
<comment type="caution">
    <text evidence="3">The sequence shown here is derived from an EMBL/GenBank/DDBJ whole genome shotgun (WGS) entry which is preliminary data.</text>
</comment>
<dbReference type="EMBL" id="AUPC02000328">
    <property type="protein sequence ID" value="POG61708.1"/>
    <property type="molecule type" value="Genomic_DNA"/>
</dbReference>
<dbReference type="Proteomes" id="UP000018888">
    <property type="component" value="Unassembled WGS sequence"/>
</dbReference>
<evidence type="ECO:0000313" key="4">
    <source>
        <dbReference type="Proteomes" id="UP000018888"/>
    </source>
</evidence>
<evidence type="ECO:0000313" key="3">
    <source>
        <dbReference type="EMBL" id="POG61708.1"/>
    </source>
</evidence>
<feature type="region of interest" description="Disordered" evidence="1">
    <location>
        <begin position="1"/>
        <end position="26"/>
    </location>
</feature>
<gene>
    <name evidence="3" type="ORF">GLOIN_2v1883394</name>
</gene>
<sequence length="250" mass="28417">MEEIIYPQPPDVPLTPIINDNTPPPSNIAPASANLPKDEKENTFLVSLKKPDVTMPKRSGYNKIYEICHLGQPDTITGSFPEKKNYYFAVSAKIIWDAIIEFGILLIIMAVQNNLGGMYNNDHSQNKAFHANLIFERWRNREIKTIKSLHTGISYNSRYMARNHFRNITAGRIHMYHKLLNGFRFSPSPNPKTATKQKQRFECSVRRVLKDETIKPGGITGRTDVIVAKFAWNFSGKLRIIGVNCVTILG</sequence>
<feature type="domain" description="DUF8211" evidence="2">
    <location>
        <begin position="130"/>
        <end position="222"/>
    </location>
</feature>
<dbReference type="AlphaFoldDB" id="A0A2P4P8J4"/>
<accession>A0A2P4P8J4</accession>
<reference evidence="3 4" key="2">
    <citation type="journal article" date="2018" name="New Phytol.">
        <title>High intraspecific genome diversity in the model arbuscular mycorrhizal symbiont Rhizophagus irregularis.</title>
        <authorList>
            <person name="Chen E.C.H."/>
            <person name="Morin E."/>
            <person name="Beaudet D."/>
            <person name="Noel J."/>
            <person name="Yildirir G."/>
            <person name="Ndikumana S."/>
            <person name="Charron P."/>
            <person name="St-Onge C."/>
            <person name="Giorgi J."/>
            <person name="Kruger M."/>
            <person name="Marton T."/>
            <person name="Ropars J."/>
            <person name="Grigoriev I.V."/>
            <person name="Hainaut M."/>
            <person name="Henrissat B."/>
            <person name="Roux C."/>
            <person name="Martin F."/>
            <person name="Corradi N."/>
        </authorList>
    </citation>
    <scope>NUCLEOTIDE SEQUENCE [LARGE SCALE GENOMIC DNA]</scope>
    <source>
        <strain evidence="3 4">DAOM 197198</strain>
    </source>
</reference>
<organism evidence="3 4">
    <name type="scientific">Rhizophagus irregularis (strain DAOM 181602 / DAOM 197198 / MUCL 43194)</name>
    <name type="common">Arbuscular mycorrhizal fungus</name>
    <name type="synonym">Glomus intraradices</name>
    <dbReference type="NCBI Taxonomy" id="747089"/>
    <lineage>
        <taxon>Eukaryota</taxon>
        <taxon>Fungi</taxon>
        <taxon>Fungi incertae sedis</taxon>
        <taxon>Mucoromycota</taxon>
        <taxon>Glomeromycotina</taxon>
        <taxon>Glomeromycetes</taxon>
        <taxon>Glomerales</taxon>
        <taxon>Glomeraceae</taxon>
        <taxon>Rhizophagus</taxon>
    </lineage>
</organism>
<evidence type="ECO:0000256" key="1">
    <source>
        <dbReference type="SAM" id="MobiDB-lite"/>
    </source>
</evidence>
<reference evidence="3 4" key="1">
    <citation type="journal article" date="2013" name="Proc. Natl. Acad. Sci. U.S.A.">
        <title>Genome of an arbuscular mycorrhizal fungus provides insight into the oldest plant symbiosis.</title>
        <authorList>
            <person name="Tisserant E."/>
            <person name="Malbreil M."/>
            <person name="Kuo A."/>
            <person name="Kohler A."/>
            <person name="Symeonidi A."/>
            <person name="Balestrini R."/>
            <person name="Charron P."/>
            <person name="Duensing N."/>
            <person name="Frei Dit Frey N."/>
            <person name="Gianinazzi-Pearson V."/>
            <person name="Gilbert L.B."/>
            <person name="Handa Y."/>
            <person name="Herr J.R."/>
            <person name="Hijri M."/>
            <person name="Koul R."/>
            <person name="Kawaguchi M."/>
            <person name="Krajinski F."/>
            <person name="Lammers P.J."/>
            <person name="Masclaux F.G."/>
            <person name="Murat C."/>
            <person name="Morin E."/>
            <person name="Ndikumana S."/>
            <person name="Pagni M."/>
            <person name="Petitpierre D."/>
            <person name="Requena N."/>
            <person name="Rosikiewicz P."/>
            <person name="Riley R."/>
            <person name="Saito K."/>
            <person name="San Clemente H."/>
            <person name="Shapiro H."/>
            <person name="van Tuinen D."/>
            <person name="Becard G."/>
            <person name="Bonfante P."/>
            <person name="Paszkowski U."/>
            <person name="Shachar-Hill Y.Y."/>
            <person name="Tuskan G.A."/>
            <person name="Young P.W."/>
            <person name="Sanders I.R."/>
            <person name="Henrissat B."/>
            <person name="Rensing S.A."/>
            <person name="Grigoriev I.V."/>
            <person name="Corradi N."/>
            <person name="Roux C."/>
            <person name="Martin F."/>
        </authorList>
    </citation>
    <scope>NUCLEOTIDE SEQUENCE [LARGE SCALE GENOMIC DNA]</scope>
    <source>
        <strain evidence="3 4">DAOM 197198</strain>
    </source>
</reference>
<evidence type="ECO:0000259" key="2">
    <source>
        <dbReference type="Pfam" id="PF26638"/>
    </source>
</evidence>
<dbReference type="Pfam" id="PF26638">
    <property type="entry name" value="DUF8211"/>
    <property type="match status" value="1"/>
</dbReference>
<dbReference type="VEuPathDB" id="FungiDB:RhiirFUN_026842"/>
<proteinExistence type="predicted"/>
<keyword evidence="4" id="KW-1185">Reference proteome</keyword>
<name>A0A2P4P8J4_RHIID</name>